<dbReference type="AlphaFoldDB" id="A0AA38HMN4"/>
<dbReference type="Pfam" id="PF02594">
    <property type="entry name" value="DUF167"/>
    <property type="match status" value="1"/>
</dbReference>
<dbReference type="NCBIfam" id="TIGR00251">
    <property type="entry name" value="DUF167 family protein"/>
    <property type="match status" value="1"/>
</dbReference>
<dbReference type="InterPro" id="IPR003746">
    <property type="entry name" value="DUF167"/>
</dbReference>
<dbReference type="SMART" id="SM01152">
    <property type="entry name" value="DUF167"/>
    <property type="match status" value="1"/>
</dbReference>
<dbReference type="PANTHER" id="PTHR13420:SF7">
    <property type="entry name" value="UPF0235 PROTEIN C15ORF40"/>
    <property type="match status" value="1"/>
</dbReference>
<evidence type="ECO:0000313" key="4">
    <source>
        <dbReference type="Proteomes" id="UP001168821"/>
    </source>
</evidence>
<dbReference type="Proteomes" id="UP001168821">
    <property type="component" value="Unassembled WGS sequence"/>
</dbReference>
<evidence type="ECO:0000313" key="3">
    <source>
        <dbReference type="EMBL" id="KAJ3640174.1"/>
    </source>
</evidence>
<accession>A0AA38HMN4</accession>
<organism evidence="3 4">
    <name type="scientific">Zophobas morio</name>
    <dbReference type="NCBI Taxonomy" id="2755281"/>
    <lineage>
        <taxon>Eukaryota</taxon>
        <taxon>Metazoa</taxon>
        <taxon>Ecdysozoa</taxon>
        <taxon>Arthropoda</taxon>
        <taxon>Hexapoda</taxon>
        <taxon>Insecta</taxon>
        <taxon>Pterygota</taxon>
        <taxon>Neoptera</taxon>
        <taxon>Endopterygota</taxon>
        <taxon>Coleoptera</taxon>
        <taxon>Polyphaga</taxon>
        <taxon>Cucujiformia</taxon>
        <taxon>Tenebrionidae</taxon>
        <taxon>Zophobas</taxon>
    </lineage>
</organism>
<evidence type="ECO:0000256" key="2">
    <source>
        <dbReference type="SAM" id="MobiDB-lite"/>
    </source>
</evidence>
<protein>
    <submittedName>
        <fullName evidence="3">Uncharacterized protein</fullName>
    </submittedName>
</protein>
<sequence length="141" mass="15201">MFSSLFYKKSSLRKEITNAMSKKAKNKGAQKETETHSKTEGPLSVDKANNIIISILAKPGAKQSAITSFSPEGVGVQIGAPPSEGEANTELVKYMASVLGLRKSDVVLDKGFKSKSKTLKITANLTLDDIKSKLLKEIQDS</sequence>
<comment type="caution">
    <text evidence="3">The sequence shown here is derived from an EMBL/GenBank/DDBJ whole genome shotgun (WGS) entry which is preliminary data.</text>
</comment>
<proteinExistence type="inferred from homology"/>
<comment type="similarity">
    <text evidence="1">Belongs to the UPF0235 family.</text>
</comment>
<dbReference type="EMBL" id="JALNTZ010000010">
    <property type="protein sequence ID" value="KAJ3640174.1"/>
    <property type="molecule type" value="Genomic_DNA"/>
</dbReference>
<feature type="compositionally biased region" description="Basic and acidic residues" evidence="2">
    <location>
        <begin position="29"/>
        <end position="39"/>
    </location>
</feature>
<keyword evidence="4" id="KW-1185">Reference proteome</keyword>
<evidence type="ECO:0000256" key="1">
    <source>
        <dbReference type="ARBA" id="ARBA00010364"/>
    </source>
</evidence>
<dbReference type="InterPro" id="IPR036591">
    <property type="entry name" value="YggU-like_sf"/>
</dbReference>
<dbReference type="HAMAP" id="MF_00634">
    <property type="entry name" value="UPF0235"/>
    <property type="match status" value="1"/>
</dbReference>
<dbReference type="Gene3D" id="3.30.1200.10">
    <property type="entry name" value="YggU-like"/>
    <property type="match status" value="1"/>
</dbReference>
<name>A0AA38HMN4_9CUCU</name>
<dbReference type="PANTHER" id="PTHR13420">
    <property type="entry name" value="UPF0235 PROTEIN C15ORF40"/>
    <property type="match status" value="1"/>
</dbReference>
<dbReference type="SUPFAM" id="SSF69786">
    <property type="entry name" value="YggU-like"/>
    <property type="match status" value="1"/>
</dbReference>
<feature type="region of interest" description="Disordered" evidence="2">
    <location>
        <begin position="17"/>
        <end position="42"/>
    </location>
</feature>
<gene>
    <name evidence="3" type="ORF">Zmor_003490</name>
</gene>
<reference evidence="3" key="1">
    <citation type="journal article" date="2023" name="G3 (Bethesda)">
        <title>Whole genome assemblies of Zophobas morio and Tenebrio molitor.</title>
        <authorList>
            <person name="Kaur S."/>
            <person name="Stinson S.A."/>
            <person name="diCenzo G.C."/>
        </authorList>
    </citation>
    <scope>NUCLEOTIDE SEQUENCE</scope>
    <source>
        <strain evidence="3">QUZm001</strain>
    </source>
</reference>
<dbReference type="GO" id="GO:0005737">
    <property type="term" value="C:cytoplasm"/>
    <property type="evidence" value="ECO:0007669"/>
    <property type="project" value="TreeGrafter"/>
</dbReference>